<comment type="caution">
    <text evidence="2">The sequence shown here is derived from an EMBL/GenBank/DDBJ whole genome shotgun (WGS) entry which is preliminary data.</text>
</comment>
<dbReference type="InterPro" id="IPR043168">
    <property type="entry name" value="DegV_C"/>
</dbReference>
<dbReference type="InterPro" id="IPR050270">
    <property type="entry name" value="DegV_domain_contain"/>
</dbReference>
<dbReference type="SUPFAM" id="SSF82549">
    <property type="entry name" value="DAK1/DegV-like"/>
    <property type="match status" value="1"/>
</dbReference>
<dbReference type="RefSeq" id="WP_183329003.1">
    <property type="nucleotide sequence ID" value="NZ_JACHHK010000007.1"/>
</dbReference>
<evidence type="ECO:0000313" key="3">
    <source>
        <dbReference type="Proteomes" id="UP000539953"/>
    </source>
</evidence>
<evidence type="ECO:0000256" key="1">
    <source>
        <dbReference type="ARBA" id="ARBA00023121"/>
    </source>
</evidence>
<dbReference type="PANTHER" id="PTHR33434">
    <property type="entry name" value="DEGV DOMAIN-CONTAINING PROTEIN DR_1986-RELATED"/>
    <property type="match status" value="1"/>
</dbReference>
<dbReference type="Proteomes" id="UP000539953">
    <property type="component" value="Unassembled WGS sequence"/>
</dbReference>
<dbReference type="PANTHER" id="PTHR33434:SF2">
    <property type="entry name" value="FATTY ACID-BINDING PROTEIN TM_1468"/>
    <property type="match status" value="1"/>
</dbReference>
<dbReference type="GO" id="GO:0008289">
    <property type="term" value="F:lipid binding"/>
    <property type="evidence" value="ECO:0007669"/>
    <property type="project" value="UniProtKB-KW"/>
</dbReference>
<keyword evidence="1" id="KW-0446">Lipid-binding</keyword>
<dbReference type="PROSITE" id="PS51482">
    <property type="entry name" value="DEGV"/>
    <property type="match status" value="1"/>
</dbReference>
<dbReference type="InterPro" id="IPR003797">
    <property type="entry name" value="DegV"/>
</dbReference>
<dbReference type="Pfam" id="PF02645">
    <property type="entry name" value="DegV"/>
    <property type="match status" value="1"/>
</dbReference>
<organism evidence="2 3">
    <name type="scientific">Catenisphaera adipataccumulans</name>
    <dbReference type="NCBI Taxonomy" id="700500"/>
    <lineage>
        <taxon>Bacteria</taxon>
        <taxon>Bacillati</taxon>
        <taxon>Bacillota</taxon>
        <taxon>Erysipelotrichia</taxon>
        <taxon>Erysipelotrichales</taxon>
        <taxon>Erysipelotrichaceae</taxon>
        <taxon>Catenisphaera</taxon>
    </lineage>
</organism>
<dbReference type="Gene3D" id="3.40.50.10170">
    <property type="match status" value="1"/>
</dbReference>
<accession>A0A7W8D0F8</accession>
<keyword evidence="3" id="KW-1185">Reference proteome</keyword>
<evidence type="ECO:0000313" key="2">
    <source>
        <dbReference type="EMBL" id="MBB5183709.1"/>
    </source>
</evidence>
<dbReference type="Gene3D" id="3.30.1180.10">
    <property type="match status" value="1"/>
</dbReference>
<name>A0A7W8D0F8_9FIRM</name>
<reference evidence="2 3" key="1">
    <citation type="submission" date="2020-08" db="EMBL/GenBank/DDBJ databases">
        <title>Genomic Encyclopedia of Type Strains, Phase IV (KMG-IV): sequencing the most valuable type-strain genomes for metagenomic binning, comparative biology and taxonomic classification.</title>
        <authorList>
            <person name="Goeker M."/>
        </authorList>
    </citation>
    <scope>NUCLEOTIDE SEQUENCE [LARGE SCALE GENOMIC DNA]</scope>
    <source>
        <strain evidence="2 3">DSM 25799</strain>
    </source>
</reference>
<sequence length="300" mass="33718">MGNKTENFVIMTDDSCGIPLEEAKKLGIEIISIPFYIDGKLYHEGIDITAKEFFERMEDHPDMHFSTSMPTPGDILNEWKRLLKTYDAILYMPISSGLSNSTQTAESLAQDFEGKVQVVDNQRISVPLRQAILDAIHLKNAGKTAKETKEILLEQKHDNTIYLMVDTLEFLKRGGRVTPAAALLGGFLRIKPVLQIQGEKLDAFAKARSVKSAKKTMLEALRKDLDTRFKEYEAKGQMQLMVSYTHQDQSIIDSWIHEVEQAFPGHTVMHDPLPLFISCHTGPGVLGIGAARIVQPEDYE</sequence>
<dbReference type="NCBIfam" id="TIGR00762">
    <property type="entry name" value="DegV"/>
    <property type="match status" value="1"/>
</dbReference>
<gene>
    <name evidence="2" type="ORF">HNQ47_001748</name>
</gene>
<dbReference type="AlphaFoldDB" id="A0A7W8D0F8"/>
<dbReference type="EMBL" id="JACHHK010000007">
    <property type="protein sequence ID" value="MBB5183709.1"/>
    <property type="molecule type" value="Genomic_DNA"/>
</dbReference>
<protein>
    <submittedName>
        <fullName evidence="2">DegV family protein with EDD domain</fullName>
    </submittedName>
</protein>
<proteinExistence type="predicted"/>